<feature type="domain" description="ABC transporter" evidence="6">
    <location>
        <begin position="5"/>
        <end position="79"/>
    </location>
</feature>
<keyword evidence="8" id="KW-1185">Reference proteome</keyword>
<proteinExistence type="predicted"/>
<evidence type="ECO:0000313" key="7">
    <source>
        <dbReference type="EMBL" id="OQR81303.1"/>
    </source>
</evidence>
<dbReference type="STRING" id="74557.A0A1V9Y6F8"/>
<evidence type="ECO:0000256" key="4">
    <source>
        <dbReference type="ARBA" id="ARBA00022989"/>
    </source>
</evidence>
<gene>
    <name evidence="7" type="ORF">THRCLA_23403</name>
</gene>
<sequence length="88" mass="9746">MVTILNNISGVAMPGELFVLMGPSGAGKSSLLDVIAGRQKDYSGCVLVNGEKWTKQMNKLASYVMQDDVFYETLTVKEHLMFQAELRM</sequence>
<evidence type="ECO:0000256" key="2">
    <source>
        <dbReference type="ARBA" id="ARBA00022448"/>
    </source>
</evidence>
<dbReference type="Gene3D" id="3.40.50.300">
    <property type="entry name" value="P-loop containing nucleotide triphosphate hydrolases"/>
    <property type="match status" value="1"/>
</dbReference>
<keyword evidence="4" id="KW-1133">Transmembrane helix</keyword>
<evidence type="ECO:0000313" key="8">
    <source>
        <dbReference type="Proteomes" id="UP000243217"/>
    </source>
</evidence>
<organism evidence="7 8">
    <name type="scientific">Thraustotheca clavata</name>
    <dbReference type="NCBI Taxonomy" id="74557"/>
    <lineage>
        <taxon>Eukaryota</taxon>
        <taxon>Sar</taxon>
        <taxon>Stramenopiles</taxon>
        <taxon>Oomycota</taxon>
        <taxon>Saprolegniomycetes</taxon>
        <taxon>Saprolegniales</taxon>
        <taxon>Achlyaceae</taxon>
        <taxon>Thraustotheca</taxon>
    </lineage>
</organism>
<keyword evidence="3" id="KW-0812">Transmembrane</keyword>
<dbReference type="GO" id="GO:0016020">
    <property type="term" value="C:membrane"/>
    <property type="evidence" value="ECO:0007669"/>
    <property type="project" value="UniProtKB-SubCell"/>
</dbReference>
<keyword evidence="5" id="KW-0472">Membrane</keyword>
<dbReference type="GO" id="GO:0005524">
    <property type="term" value="F:ATP binding"/>
    <property type="evidence" value="ECO:0007669"/>
    <property type="project" value="UniProtKB-KW"/>
</dbReference>
<keyword evidence="2" id="KW-0813">Transport</keyword>
<dbReference type="OrthoDB" id="66620at2759"/>
<reference evidence="7 8" key="1">
    <citation type="journal article" date="2014" name="Genome Biol. Evol.">
        <title>The secreted proteins of Achlya hypogyna and Thraustotheca clavata identify the ancestral oomycete secretome and reveal gene acquisitions by horizontal gene transfer.</title>
        <authorList>
            <person name="Misner I."/>
            <person name="Blouin N."/>
            <person name="Leonard G."/>
            <person name="Richards T.A."/>
            <person name="Lane C.E."/>
        </authorList>
    </citation>
    <scope>NUCLEOTIDE SEQUENCE [LARGE SCALE GENOMIC DNA]</scope>
    <source>
        <strain evidence="7 8">ATCC 34112</strain>
    </source>
</reference>
<dbReference type="InterPro" id="IPR003439">
    <property type="entry name" value="ABC_transporter-like_ATP-bd"/>
</dbReference>
<dbReference type="Proteomes" id="UP000243217">
    <property type="component" value="Unassembled WGS sequence"/>
</dbReference>
<dbReference type="InterPro" id="IPR050352">
    <property type="entry name" value="ABCG_transporters"/>
</dbReference>
<dbReference type="PANTHER" id="PTHR48041:SF139">
    <property type="entry name" value="PROTEIN SCARLET"/>
    <property type="match status" value="1"/>
</dbReference>
<protein>
    <submittedName>
        <fullName evidence="7">ATP-binding Cassette (ABC) Superfamily</fullName>
    </submittedName>
</protein>
<feature type="non-terminal residue" evidence="7">
    <location>
        <position position="88"/>
    </location>
</feature>
<evidence type="ECO:0000256" key="1">
    <source>
        <dbReference type="ARBA" id="ARBA00004141"/>
    </source>
</evidence>
<keyword evidence="7" id="KW-0067">ATP-binding</keyword>
<evidence type="ECO:0000259" key="6">
    <source>
        <dbReference type="Pfam" id="PF00005"/>
    </source>
</evidence>
<dbReference type="AlphaFoldDB" id="A0A1V9Y6F8"/>
<accession>A0A1V9Y6F8</accession>
<dbReference type="GO" id="GO:0016887">
    <property type="term" value="F:ATP hydrolysis activity"/>
    <property type="evidence" value="ECO:0007669"/>
    <property type="project" value="InterPro"/>
</dbReference>
<dbReference type="Pfam" id="PF00005">
    <property type="entry name" value="ABC_tran"/>
    <property type="match status" value="1"/>
</dbReference>
<dbReference type="InterPro" id="IPR027417">
    <property type="entry name" value="P-loop_NTPase"/>
</dbReference>
<comment type="subcellular location">
    <subcellularLocation>
        <location evidence="1">Membrane</location>
        <topology evidence="1">Multi-pass membrane protein</topology>
    </subcellularLocation>
</comment>
<dbReference type="EMBL" id="JNBS01005043">
    <property type="protein sequence ID" value="OQR81303.1"/>
    <property type="molecule type" value="Genomic_DNA"/>
</dbReference>
<dbReference type="PANTHER" id="PTHR48041">
    <property type="entry name" value="ABC TRANSPORTER G FAMILY MEMBER 28"/>
    <property type="match status" value="1"/>
</dbReference>
<name>A0A1V9Y6F8_9STRA</name>
<evidence type="ECO:0000256" key="3">
    <source>
        <dbReference type="ARBA" id="ARBA00022692"/>
    </source>
</evidence>
<evidence type="ECO:0000256" key="5">
    <source>
        <dbReference type="ARBA" id="ARBA00023136"/>
    </source>
</evidence>
<dbReference type="GO" id="GO:0042626">
    <property type="term" value="F:ATPase-coupled transmembrane transporter activity"/>
    <property type="evidence" value="ECO:0007669"/>
    <property type="project" value="TreeGrafter"/>
</dbReference>
<dbReference type="SUPFAM" id="SSF52540">
    <property type="entry name" value="P-loop containing nucleoside triphosphate hydrolases"/>
    <property type="match status" value="1"/>
</dbReference>
<keyword evidence="7" id="KW-0547">Nucleotide-binding</keyword>
<comment type="caution">
    <text evidence="7">The sequence shown here is derived from an EMBL/GenBank/DDBJ whole genome shotgun (WGS) entry which is preliminary data.</text>
</comment>